<dbReference type="AlphaFoldDB" id="A0A2I8EKW8"/>
<dbReference type="KEGG" id="pter:C2L65_12000"/>
<dbReference type="InterPro" id="IPR009962">
    <property type="entry name" value="DUF1488"/>
</dbReference>
<dbReference type="OrthoDB" id="9105893at2"/>
<reference evidence="1 2" key="1">
    <citation type="submission" date="2018-01" db="EMBL/GenBank/DDBJ databases">
        <title>Species boundaries and ecological features among Paraburkholderia terrae DSMZ17804T, P. hospita DSMZ17164T and P. caribensis DSMZ13236T.</title>
        <authorList>
            <person name="Pratama A.A."/>
        </authorList>
    </citation>
    <scope>NUCLEOTIDE SEQUENCE [LARGE SCALE GENOMIC DNA]</scope>
    <source>
        <strain evidence="1 2">DSM 17804</strain>
    </source>
</reference>
<dbReference type="Pfam" id="PF07369">
    <property type="entry name" value="DUF1488"/>
    <property type="match status" value="1"/>
</dbReference>
<accession>A0A2I8EKW8</accession>
<sequence length="89" mass="10001">METLEVEPHVLAGRRGVSFNLSRPTGTVECMVTIKALREYFWLEPDADDVRILRAFCNGYGRIRAIAERKVLAHPTAQLELTAGDFGRP</sequence>
<proteinExistence type="predicted"/>
<dbReference type="EMBL" id="CP026111">
    <property type="protein sequence ID" value="AUT60246.1"/>
    <property type="molecule type" value="Genomic_DNA"/>
</dbReference>
<evidence type="ECO:0000313" key="1">
    <source>
        <dbReference type="EMBL" id="AUT60246.1"/>
    </source>
</evidence>
<name>A0A2I8EKW8_9BURK</name>
<protein>
    <submittedName>
        <fullName evidence="1">DUF1488 domain-containing protein</fullName>
    </submittedName>
</protein>
<gene>
    <name evidence="1" type="ORF">C2L65_12000</name>
</gene>
<organism evidence="1 2">
    <name type="scientific">Paraburkholderia terrae</name>
    <dbReference type="NCBI Taxonomy" id="311230"/>
    <lineage>
        <taxon>Bacteria</taxon>
        <taxon>Pseudomonadati</taxon>
        <taxon>Pseudomonadota</taxon>
        <taxon>Betaproteobacteria</taxon>
        <taxon>Burkholderiales</taxon>
        <taxon>Burkholderiaceae</taxon>
        <taxon>Paraburkholderia</taxon>
    </lineage>
</organism>
<evidence type="ECO:0000313" key="2">
    <source>
        <dbReference type="Proteomes" id="UP000243502"/>
    </source>
</evidence>
<dbReference type="Proteomes" id="UP000243502">
    <property type="component" value="Chromosome 1"/>
</dbReference>